<dbReference type="InterPro" id="IPR012327">
    <property type="entry name" value="MeTrfase_D12"/>
</dbReference>
<evidence type="ECO:0000256" key="2">
    <source>
        <dbReference type="ARBA" id="ARBA00022679"/>
    </source>
</evidence>
<keyword evidence="3" id="KW-0949">S-adenosyl-L-methionine</keyword>
<dbReference type="Pfam" id="PF02086">
    <property type="entry name" value="MethyltransfD12"/>
    <property type="match status" value="1"/>
</dbReference>
<evidence type="ECO:0008006" key="5">
    <source>
        <dbReference type="Google" id="ProtNLM"/>
    </source>
</evidence>
<dbReference type="GO" id="GO:0032259">
    <property type="term" value="P:methylation"/>
    <property type="evidence" value="ECO:0007669"/>
    <property type="project" value="UniProtKB-KW"/>
</dbReference>
<keyword evidence="2" id="KW-0808">Transferase</keyword>
<dbReference type="GO" id="GO:0009007">
    <property type="term" value="F:site-specific DNA-methyltransferase (adenine-specific) activity"/>
    <property type="evidence" value="ECO:0007669"/>
    <property type="project" value="UniProtKB-EC"/>
</dbReference>
<dbReference type="EMBL" id="MN740848">
    <property type="protein sequence ID" value="QHU15033.1"/>
    <property type="molecule type" value="Genomic_DNA"/>
</dbReference>
<reference evidence="4" key="1">
    <citation type="journal article" date="2020" name="Nature">
        <title>Giant virus diversity and host interactions through global metagenomics.</title>
        <authorList>
            <person name="Schulz F."/>
            <person name="Roux S."/>
            <person name="Paez-Espino D."/>
            <person name="Jungbluth S."/>
            <person name="Walsh D.A."/>
            <person name="Denef V.J."/>
            <person name="McMahon K.D."/>
            <person name="Konstantinidis K.T."/>
            <person name="Eloe-Fadrosh E.A."/>
            <person name="Kyrpides N.C."/>
            <person name="Woyke T."/>
        </authorList>
    </citation>
    <scope>NUCLEOTIDE SEQUENCE</scope>
    <source>
        <strain evidence="4">GVMAG-S-1102244-55</strain>
    </source>
</reference>
<dbReference type="SUPFAM" id="SSF53335">
    <property type="entry name" value="S-adenosyl-L-methionine-dependent methyltransferases"/>
    <property type="match status" value="1"/>
</dbReference>
<dbReference type="GO" id="GO:0009307">
    <property type="term" value="P:DNA restriction-modification system"/>
    <property type="evidence" value="ECO:0007669"/>
    <property type="project" value="InterPro"/>
</dbReference>
<organism evidence="4">
    <name type="scientific">viral metagenome</name>
    <dbReference type="NCBI Taxonomy" id="1070528"/>
    <lineage>
        <taxon>unclassified sequences</taxon>
        <taxon>metagenomes</taxon>
        <taxon>organismal metagenomes</taxon>
    </lineage>
</organism>
<evidence type="ECO:0000256" key="1">
    <source>
        <dbReference type="ARBA" id="ARBA00022603"/>
    </source>
</evidence>
<dbReference type="InterPro" id="IPR029063">
    <property type="entry name" value="SAM-dependent_MTases_sf"/>
</dbReference>
<sequence length="378" mass="44328">MSEQDYYSKQIITYLGNKRKFITKIDEVIKRVKQDLGVEKINIGEGFSGSGVVSRLFKNRVNGGKLYVNDISNYSKILNECYLTDIEDLSNTEIEYLHKTLEDIKKYLKLNTYEPFISEHWAPKNDNNILPGERVYYTRENAVIIDKMMHYIKNNIGKEYQKFFIGPLLVQASTNNNTNGQFSAYFKDEKKEKGKFGGKKEIDLQRIKRVIEPKLPILTSGKAKLNISKKDANEWIKTTGALDLVYYDPPYNKHPYNIYYFLLDIISNWNTNIEIPNTYRGQPKNWEKSGYCSLKKAKETFINLIENTKSKFIMISYNSKGIIPLEEMDKILKSKGKVEKIPFEHNTYNRYVGIAKKKREKKEEKIKEFIWLVDCREN</sequence>
<dbReference type="AlphaFoldDB" id="A0A6C0KCB9"/>
<name>A0A6C0KCB9_9ZZZZ</name>
<proteinExistence type="predicted"/>
<accession>A0A6C0KCB9</accession>
<protein>
    <recommendedName>
        <fullName evidence="5">DNA modification methylase</fullName>
    </recommendedName>
</protein>
<keyword evidence="1" id="KW-0489">Methyltransferase</keyword>
<evidence type="ECO:0000313" key="4">
    <source>
        <dbReference type="EMBL" id="QHU15033.1"/>
    </source>
</evidence>
<evidence type="ECO:0000256" key="3">
    <source>
        <dbReference type="ARBA" id="ARBA00022691"/>
    </source>
</evidence>